<organism evidence="1">
    <name type="scientific">Candidatus Tenderia electrophaga</name>
    <dbReference type="NCBI Taxonomy" id="1748243"/>
    <lineage>
        <taxon>Bacteria</taxon>
        <taxon>Pseudomonadati</taxon>
        <taxon>Pseudomonadota</taxon>
        <taxon>Gammaproteobacteria</taxon>
        <taxon>Candidatus Tenderiales</taxon>
        <taxon>Candidatus Tenderiaceae</taxon>
        <taxon>Candidatus Tenderia</taxon>
    </lineage>
</organism>
<gene>
    <name evidence="1" type="ORF">ENJ65_00405</name>
</gene>
<name>A0A832J795_9GAMM</name>
<dbReference type="Proteomes" id="UP000885832">
    <property type="component" value="Unassembled WGS sequence"/>
</dbReference>
<dbReference type="Pfam" id="PF20551">
    <property type="entry name" value="DUF6765"/>
    <property type="match status" value="1"/>
</dbReference>
<reference evidence="1" key="1">
    <citation type="journal article" date="2020" name="mSystems">
        <title>Genome- and Community-Level Interaction Insights into Carbon Utilization and Element Cycling Functions of Hydrothermarchaeota in Hydrothermal Sediment.</title>
        <authorList>
            <person name="Zhou Z."/>
            <person name="Liu Y."/>
            <person name="Xu W."/>
            <person name="Pan J."/>
            <person name="Luo Z.H."/>
            <person name="Li M."/>
        </authorList>
    </citation>
    <scope>NUCLEOTIDE SEQUENCE [LARGE SCALE GENOMIC DNA]</scope>
    <source>
        <strain evidence="1">HyVt-505</strain>
    </source>
</reference>
<evidence type="ECO:0000313" key="1">
    <source>
        <dbReference type="EMBL" id="HHJ80073.1"/>
    </source>
</evidence>
<sequence length="330" mass="36902">MQIDFHHATTYVIARDAGFAHKEADIIAYAAQYVDDATSTGTVQFDNQAVYNRISSAHKMLDTRNTQELANHQVWLAFHFLPGNGGKKAGKNPDGSFINKIVCTPNSPVAQEMVRGVILDKDRLYGLHRLGVAMHVYADTWAHQGFAGVLHDINEVDDANETSDSGLFDGGIGRFLRGVLDDAIPPLGHGRANVFPDMPFLQWRYKNGAKEIITRDNTGDFIKAADHMCKAMRRYRLGNPDAKVTGLTAKTKAQIKKLFLEIKIKSGDERHQHWLKAIRGGAFEAFGRANISSYFPRGSKSWKHAALGTSHDLPVHRYQPKFLKSDWKLF</sequence>
<feature type="non-terminal residue" evidence="1">
    <location>
        <position position="330"/>
    </location>
</feature>
<dbReference type="InterPro" id="IPR046653">
    <property type="entry name" value="DUF6765"/>
</dbReference>
<comment type="caution">
    <text evidence="1">The sequence shown here is derived from an EMBL/GenBank/DDBJ whole genome shotgun (WGS) entry which is preliminary data.</text>
</comment>
<dbReference type="EMBL" id="DRNF01000028">
    <property type="protein sequence ID" value="HHJ80073.1"/>
    <property type="molecule type" value="Genomic_DNA"/>
</dbReference>
<protein>
    <submittedName>
        <fullName evidence="1">Uncharacterized protein</fullName>
    </submittedName>
</protein>
<proteinExistence type="predicted"/>
<dbReference type="AlphaFoldDB" id="A0A832J795"/>
<accession>A0A832J795</accession>